<evidence type="ECO:0000313" key="1">
    <source>
        <dbReference type="EMBL" id="KAJ1368040.1"/>
    </source>
</evidence>
<protein>
    <submittedName>
        <fullName evidence="1">Uncharacterized protein</fullName>
    </submittedName>
</protein>
<evidence type="ECO:0000313" key="2">
    <source>
        <dbReference type="Proteomes" id="UP001196413"/>
    </source>
</evidence>
<name>A0AAD5R1V1_PARTN</name>
<sequence length="134" mass="15143">MTQYIRVLFRYGDAIAVRVISSRLLSTWISQRKAHKKRHDEAAGAYTKEAEEADREATDHFVNRVAARGEEDHDCALAEKSSDPGSDALFHRATLGANLWKSDQLRTGTVYQRHAHTNTSTNKHLLILLAQTQK</sequence>
<keyword evidence="2" id="KW-1185">Reference proteome</keyword>
<proteinExistence type="predicted"/>
<accession>A0AAD5R1V1</accession>
<gene>
    <name evidence="1" type="ORF">KIN20_029090</name>
</gene>
<comment type="caution">
    <text evidence="1">The sequence shown here is derived from an EMBL/GenBank/DDBJ whole genome shotgun (WGS) entry which is preliminary data.</text>
</comment>
<dbReference type="Proteomes" id="UP001196413">
    <property type="component" value="Unassembled WGS sequence"/>
</dbReference>
<dbReference type="AlphaFoldDB" id="A0AAD5R1V1"/>
<dbReference type="EMBL" id="JAHQIW010006069">
    <property type="protein sequence ID" value="KAJ1368040.1"/>
    <property type="molecule type" value="Genomic_DNA"/>
</dbReference>
<organism evidence="1 2">
    <name type="scientific">Parelaphostrongylus tenuis</name>
    <name type="common">Meningeal worm</name>
    <dbReference type="NCBI Taxonomy" id="148309"/>
    <lineage>
        <taxon>Eukaryota</taxon>
        <taxon>Metazoa</taxon>
        <taxon>Ecdysozoa</taxon>
        <taxon>Nematoda</taxon>
        <taxon>Chromadorea</taxon>
        <taxon>Rhabditida</taxon>
        <taxon>Rhabditina</taxon>
        <taxon>Rhabditomorpha</taxon>
        <taxon>Strongyloidea</taxon>
        <taxon>Metastrongylidae</taxon>
        <taxon>Parelaphostrongylus</taxon>
    </lineage>
</organism>
<reference evidence="1" key="1">
    <citation type="submission" date="2021-06" db="EMBL/GenBank/DDBJ databases">
        <title>Parelaphostrongylus tenuis whole genome reference sequence.</title>
        <authorList>
            <person name="Garwood T.J."/>
            <person name="Larsen P.A."/>
            <person name="Fountain-Jones N.M."/>
            <person name="Garbe J.R."/>
            <person name="Macchietto M.G."/>
            <person name="Kania S.A."/>
            <person name="Gerhold R.W."/>
            <person name="Richards J.E."/>
            <person name="Wolf T.M."/>
        </authorList>
    </citation>
    <scope>NUCLEOTIDE SEQUENCE</scope>
    <source>
        <strain evidence="1">MNPRO001-30</strain>
        <tissue evidence="1">Meninges</tissue>
    </source>
</reference>